<evidence type="ECO:0000256" key="1">
    <source>
        <dbReference type="SAM" id="Phobius"/>
    </source>
</evidence>
<protein>
    <submittedName>
        <fullName evidence="2">Uncharacterized protein</fullName>
    </submittedName>
</protein>
<sequence>MHITTASTSIWRAKAVSQIISILEEVDALMNTRLKMDFGLSDILASSLNFLVVFWRWYTTDGIIYPLYFSVLSINLWLAIAQFSILASLINRRLERACESLDELKMRSDSPYKDQKVAILSAVHNKLCDAG</sequence>
<keyword evidence="1" id="KW-0472">Membrane</keyword>
<reference evidence="2" key="1">
    <citation type="submission" date="2022-01" db="EMBL/GenBank/DDBJ databases">
        <authorList>
            <person name="King R."/>
        </authorList>
    </citation>
    <scope>NUCLEOTIDE SEQUENCE</scope>
</reference>
<accession>A0A9P0H911</accession>
<name>A0A9P0H911_NEZVI</name>
<proteinExistence type="predicted"/>
<keyword evidence="3" id="KW-1185">Reference proteome</keyword>
<evidence type="ECO:0000313" key="3">
    <source>
        <dbReference type="Proteomes" id="UP001152798"/>
    </source>
</evidence>
<dbReference type="AlphaFoldDB" id="A0A9P0H911"/>
<keyword evidence="1" id="KW-0812">Transmembrane</keyword>
<keyword evidence="1" id="KW-1133">Transmembrane helix</keyword>
<gene>
    <name evidence="2" type="ORF">NEZAVI_LOCUS7465</name>
</gene>
<feature type="transmembrane region" description="Helical" evidence="1">
    <location>
        <begin position="38"/>
        <end position="57"/>
    </location>
</feature>
<feature type="transmembrane region" description="Helical" evidence="1">
    <location>
        <begin position="63"/>
        <end position="86"/>
    </location>
</feature>
<organism evidence="2 3">
    <name type="scientific">Nezara viridula</name>
    <name type="common">Southern green stink bug</name>
    <name type="synonym">Cimex viridulus</name>
    <dbReference type="NCBI Taxonomy" id="85310"/>
    <lineage>
        <taxon>Eukaryota</taxon>
        <taxon>Metazoa</taxon>
        <taxon>Ecdysozoa</taxon>
        <taxon>Arthropoda</taxon>
        <taxon>Hexapoda</taxon>
        <taxon>Insecta</taxon>
        <taxon>Pterygota</taxon>
        <taxon>Neoptera</taxon>
        <taxon>Paraneoptera</taxon>
        <taxon>Hemiptera</taxon>
        <taxon>Heteroptera</taxon>
        <taxon>Panheteroptera</taxon>
        <taxon>Pentatomomorpha</taxon>
        <taxon>Pentatomoidea</taxon>
        <taxon>Pentatomidae</taxon>
        <taxon>Pentatominae</taxon>
        <taxon>Nezara</taxon>
    </lineage>
</organism>
<evidence type="ECO:0000313" key="2">
    <source>
        <dbReference type="EMBL" id="CAH1397679.1"/>
    </source>
</evidence>
<dbReference type="Proteomes" id="UP001152798">
    <property type="component" value="Chromosome 4"/>
</dbReference>
<dbReference type="EMBL" id="OV725080">
    <property type="protein sequence ID" value="CAH1397679.1"/>
    <property type="molecule type" value="Genomic_DNA"/>
</dbReference>